<dbReference type="InterPro" id="IPR025282">
    <property type="entry name" value="DUF4214"/>
</dbReference>
<protein>
    <submittedName>
        <fullName evidence="2">DUF4214 domain-containing protein</fullName>
    </submittedName>
</protein>
<dbReference type="Pfam" id="PF13946">
    <property type="entry name" value="DUF4214"/>
    <property type="match status" value="1"/>
</dbReference>
<dbReference type="EMBL" id="CP051685">
    <property type="protein sequence ID" value="QJE00710.1"/>
    <property type="molecule type" value="Genomic_DNA"/>
</dbReference>
<feature type="domain" description="DUF4214" evidence="1">
    <location>
        <begin position="46"/>
        <end position="105"/>
    </location>
</feature>
<reference evidence="2 3" key="1">
    <citation type="submission" date="2020-04" db="EMBL/GenBank/DDBJ databases">
        <title>Genome sequencing of novel species.</title>
        <authorList>
            <person name="Heo J."/>
            <person name="Kim S.-J."/>
            <person name="Kim J.-S."/>
            <person name="Hong S.-B."/>
            <person name="Kwon S.-W."/>
        </authorList>
    </citation>
    <scope>NUCLEOTIDE SEQUENCE [LARGE SCALE GENOMIC DNA]</scope>
    <source>
        <strain evidence="2 3">GN2-R2</strain>
    </source>
</reference>
<accession>A0A7Z2VXI5</accession>
<dbReference type="Proteomes" id="UP000502415">
    <property type="component" value="Chromosome"/>
</dbReference>
<organism evidence="2 3">
    <name type="scientific">Massilia forsythiae</name>
    <dbReference type="NCBI Taxonomy" id="2728020"/>
    <lineage>
        <taxon>Bacteria</taxon>
        <taxon>Pseudomonadati</taxon>
        <taxon>Pseudomonadota</taxon>
        <taxon>Betaproteobacteria</taxon>
        <taxon>Burkholderiales</taxon>
        <taxon>Oxalobacteraceae</taxon>
        <taxon>Telluria group</taxon>
        <taxon>Massilia</taxon>
    </lineage>
</organism>
<dbReference type="AlphaFoldDB" id="A0A7Z2VXI5"/>
<evidence type="ECO:0000259" key="1">
    <source>
        <dbReference type="Pfam" id="PF13946"/>
    </source>
</evidence>
<dbReference type="RefSeq" id="WP_170202741.1">
    <property type="nucleotide sequence ID" value="NZ_CP051685.1"/>
</dbReference>
<sequence>MATTYYENIQKLYVAYFNRPADPSGLAYWETVVEAQKGSTTAVSATFAASAEYKAAYANMSNADIVNKVYQNLFGRAAEAEGKAYWANLLDTKKLTVDQVVTAIAGGAQTSDLTAYNNKVKAAIAFTSAIDTTAEITGYSGDAANAVSKIFISSVTTDASLATAVTTANLNATVARAVAAGSPFSLTSGLTVLDTANAAKTAFLVTADGDTDATTSATDISIAAAVTTAITGVDALVAGDYTGSTVGVRAALLADQQAANSTKLTADQKALTDANTNIAKVAGLSAAMATLDASNTAVTNATTADKAAMVDLAAKLAAYNTQNGVAVTVAADGTVAGLITINADTKALQLASGVTEAKYPGITALLTSSTSMEAADATLANAQKAQVAAQTAVDRLDLTAAAQADLKDIAAAMTVVKLDTGATPTQAQITTELTQLDAVRKSTADIAAQSGATDAQKAAATAAAAAYDKFNTLVNKMIADDDANPLVAAQTSATATVKADNDAIAALTKATATLDSANATAAQLASLNGQVKAAQDAFTSHDMLLPVTLATGTTVATAGSDIYVAGKVDATILNFNLLGTDSLYVGSQYTLNTGKLTTGNNAILEAFVAQSGSDTTIKLEKSVFGSNTATPEVVTITLTGVDATKVHLTNGIITVS</sequence>
<dbReference type="Gene3D" id="1.10.3130.20">
    <property type="entry name" value="Phycobilisome linker domain"/>
    <property type="match status" value="1"/>
</dbReference>
<evidence type="ECO:0000313" key="3">
    <source>
        <dbReference type="Proteomes" id="UP000502415"/>
    </source>
</evidence>
<proteinExistence type="predicted"/>
<keyword evidence="3" id="KW-1185">Reference proteome</keyword>
<gene>
    <name evidence="2" type="ORF">HH212_12325</name>
</gene>
<dbReference type="InterPro" id="IPR038255">
    <property type="entry name" value="PBS_linker_sf"/>
</dbReference>
<dbReference type="KEGG" id="mfy:HH212_12325"/>
<evidence type="ECO:0000313" key="2">
    <source>
        <dbReference type="EMBL" id="QJE00710.1"/>
    </source>
</evidence>
<name>A0A7Z2VXI5_9BURK</name>